<evidence type="ECO:0000313" key="5">
    <source>
        <dbReference type="Proteomes" id="UP000564629"/>
    </source>
</evidence>
<name>A0A511FFN0_9CELL</name>
<dbReference type="EMBL" id="JACHDN010000001">
    <property type="protein sequence ID" value="MBB5474832.1"/>
    <property type="molecule type" value="Genomic_DNA"/>
</dbReference>
<dbReference type="InterPro" id="IPR002575">
    <property type="entry name" value="Aminoglycoside_PTrfase"/>
</dbReference>
<dbReference type="Gene3D" id="1.10.510.10">
    <property type="entry name" value="Transferase(Phosphotransferase) domain 1"/>
    <property type="match status" value="1"/>
</dbReference>
<accession>A0A511FFN0</accession>
<evidence type="ECO:0000313" key="2">
    <source>
        <dbReference type="EMBL" id="GEL48056.1"/>
    </source>
</evidence>
<dbReference type="RefSeq" id="WP_146839739.1">
    <property type="nucleotide sequence ID" value="NZ_BJVQ01000060.1"/>
</dbReference>
<gene>
    <name evidence="2" type="ORF">CHO01_31720</name>
    <name evidence="3" type="ORF">HNR08_003568</name>
</gene>
<evidence type="ECO:0000259" key="1">
    <source>
        <dbReference type="Pfam" id="PF01636"/>
    </source>
</evidence>
<evidence type="ECO:0000313" key="3">
    <source>
        <dbReference type="EMBL" id="MBB5474832.1"/>
    </source>
</evidence>
<dbReference type="EMBL" id="BJVQ01000060">
    <property type="protein sequence ID" value="GEL48056.1"/>
    <property type="molecule type" value="Genomic_DNA"/>
</dbReference>
<protein>
    <recommendedName>
        <fullName evidence="1">Aminoglycoside phosphotransferase domain-containing protein</fullName>
    </recommendedName>
</protein>
<reference evidence="2 4" key="1">
    <citation type="submission" date="2019-07" db="EMBL/GenBank/DDBJ databases">
        <title>Whole genome shotgun sequence of Cellulomonas hominis NBRC 16055.</title>
        <authorList>
            <person name="Hosoyama A."/>
            <person name="Uohara A."/>
            <person name="Ohji S."/>
            <person name="Ichikawa N."/>
        </authorList>
    </citation>
    <scope>NUCLEOTIDE SEQUENCE [LARGE SCALE GENOMIC DNA]</scope>
    <source>
        <strain evidence="2 4">NBRC 16055</strain>
    </source>
</reference>
<dbReference type="SUPFAM" id="SSF56112">
    <property type="entry name" value="Protein kinase-like (PK-like)"/>
    <property type="match status" value="1"/>
</dbReference>
<evidence type="ECO:0000313" key="4">
    <source>
        <dbReference type="Proteomes" id="UP000321723"/>
    </source>
</evidence>
<dbReference type="Proteomes" id="UP000321723">
    <property type="component" value="Unassembled WGS sequence"/>
</dbReference>
<dbReference type="OrthoDB" id="9795258at2"/>
<reference evidence="3 5" key="2">
    <citation type="submission" date="2020-08" db="EMBL/GenBank/DDBJ databases">
        <title>Sequencing the genomes of 1000 actinobacteria strains.</title>
        <authorList>
            <person name="Klenk H.-P."/>
        </authorList>
    </citation>
    <scope>NUCLEOTIDE SEQUENCE [LARGE SCALE GENOMIC DNA]</scope>
    <source>
        <strain evidence="3 5">DSM 9581</strain>
    </source>
</reference>
<dbReference type="AlphaFoldDB" id="A0A511FFN0"/>
<keyword evidence="4" id="KW-1185">Reference proteome</keyword>
<organism evidence="2 4">
    <name type="scientific">Cellulomonas hominis</name>
    <dbReference type="NCBI Taxonomy" id="156981"/>
    <lineage>
        <taxon>Bacteria</taxon>
        <taxon>Bacillati</taxon>
        <taxon>Actinomycetota</taxon>
        <taxon>Actinomycetes</taxon>
        <taxon>Micrococcales</taxon>
        <taxon>Cellulomonadaceae</taxon>
        <taxon>Cellulomonas</taxon>
    </lineage>
</organism>
<dbReference type="Pfam" id="PF01636">
    <property type="entry name" value="APH"/>
    <property type="match status" value="1"/>
</dbReference>
<dbReference type="Proteomes" id="UP000564629">
    <property type="component" value="Unassembled WGS sequence"/>
</dbReference>
<dbReference type="InterPro" id="IPR011009">
    <property type="entry name" value="Kinase-like_dom_sf"/>
</dbReference>
<proteinExistence type="predicted"/>
<feature type="domain" description="Aminoglycoside phosphotransferase" evidence="1">
    <location>
        <begin position="88"/>
        <end position="205"/>
    </location>
</feature>
<sequence length="291" mass="30557">MLPTARLQQYAAAALGEGAGLWLRHAQASVRAAAAILDLELEPPHPGAGRSLVVPARTPRGDRVAVRVDLPGNLHLPEVTAIGDAGVGPRVVHADQAAGLSVVQWLPGKHPNPSSLGASAAVGRTLSRLRATPAPSGARPVQDVIGHFLDVAVQRARRAGLEDLPRLLAADVERSVELAHVDVLAHGDLTAGNVLLHEGRAWLIDADPYAGPIERDLATWILRVEDGQRLAAHAAAALRALTDVDVELLEWLVAVAARTFVAYRASLHRDVPAAAAAVALDHTARARLGLT</sequence>
<comment type="caution">
    <text evidence="2">The sequence shown here is derived from an EMBL/GenBank/DDBJ whole genome shotgun (WGS) entry which is preliminary data.</text>
</comment>